<keyword evidence="4" id="KW-1185">Reference proteome</keyword>
<evidence type="ECO:0000256" key="1">
    <source>
        <dbReference type="SAM" id="MobiDB-lite"/>
    </source>
</evidence>
<feature type="transmembrane region" description="Helical" evidence="2">
    <location>
        <begin position="84"/>
        <end position="105"/>
    </location>
</feature>
<organism evidence="3 4">
    <name type="scientific">Owenia fusiformis</name>
    <name type="common">Polychaete worm</name>
    <dbReference type="NCBI Taxonomy" id="6347"/>
    <lineage>
        <taxon>Eukaryota</taxon>
        <taxon>Metazoa</taxon>
        <taxon>Spiralia</taxon>
        <taxon>Lophotrochozoa</taxon>
        <taxon>Annelida</taxon>
        <taxon>Polychaeta</taxon>
        <taxon>Sedentaria</taxon>
        <taxon>Canalipalpata</taxon>
        <taxon>Sabellida</taxon>
        <taxon>Oweniida</taxon>
        <taxon>Oweniidae</taxon>
        <taxon>Owenia</taxon>
    </lineage>
</organism>
<protein>
    <submittedName>
        <fullName evidence="3">Uncharacterized protein</fullName>
    </submittedName>
</protein>
<feature type="compositionally biased region" description="Polar residues" evidence="1">
    <location>
        <begin position="16"/>
        <end position="28"/>
    </location>
</feature>
<evidence type="ECO:0000313" key="3">
    <source>
        <dbReference type="EMBL" id="CAH1794319.1"/>
    </source>
</evidence>
<reference evidence="3" key="1">
    <citation type="submission" date="2022-03" db="EMBL/GenBank/DDBJ databases">
        <authorList>
            <person name="Martin C."/>
        </authorList>
    </citation>
    <scope>NUCLEOTIDE SEQUENCE</scope>
</reference>
<dbReference type="OrthoDB" id="10032541at2759"/>
<accession>A0A8S4PM65</accession>
<proteinExistence type="predicted"/>
<sequence length="108" mass="12104">MEKETKRLIESRPAPDSTSAPLFHDSSQSPTAISIGLSIYRGAVTGVNNGLYFMLGISLIGFVVIEIFLIRFIRNEDLPKEKSWFLYFVGACVILEAIFTNVLLFDEN</sequence>
<comment type="caution">
    <text evidence="3">The sequence shown here is derived from an EMBL/GenBank/DDBJ whole genome shotgun (WGS) entry which is preliminary data.</text>
</comment>
<evidence type="ECO:0000256" key="2">
    <source>
        <dbReference type="SAM" id="Phobius"/>
    </source>
</evidence>
<feature type="transmembrane region" description="Helical" evidence="2">
    <location>
        <begin position="51"/>
        <end position="72"/>
    </location>
</feature>
<keyword evidence="2" id="KW-0472">Membrane</keyword>
<keyword evidence="2" id="KW-0812">Transmembrane</keyword>
<gene>
    <name evidence="3" type="ORF">OFUS_LOCUS19033</name>
</gene>
<feature type="compositionally biased region" description="Basic and acidic residues" evidence="1">
    <location>
        <begin position="1"/>
        <end position="10"/>
    </location>
</feature>
<dbReference type="AlphaFoldDB" id="A0A8S4PM65"/>
<keyword evidence="2" id="KW-1133">Transmembrane helix</keyword>
<feature type="region of interest" description="Disordered" evidence="1">
    <location>
        <begin position="1"/>
        <end position="28"/>
    </location>
</feature>
<evidence type="ECO:0000313" key="4">
    <source>
        <dbReference type="Proteomes" id="UP000749559"/>
    </source>
</evidence>
<name>A0A8S4PM65_OWEFU</name>
<dbReference type="EMBL" id="CAIIXF020000009">
    <property type="protein sequence ID" value="CAH1794319.1"/>
    <property type="molecule type" value="Genomic_DNA"/>
</dbReference>
<dbReference type="Proteomes" id="UP000749559">
    <property type="component" value="Unassembled WGS sequence"/>
</dbReference>